<keyword evidence="4" id="KW-1185">Reference proteome</keyword>
<reference evidence="3 4" key="1">
    <citation type="submission" date="2015-03" db="EMBL/GenBank/DDBJ databases">
        <title>Genome assembly of Sandaracinus amylolyticus DSM 53668.</title>
        <authorList>
            <person name="Sharma G."/>
            <person name="Subramanian S."/>
        </authorList>
    </citation>
    <scope>NUCLEOTIDE SEQUENCE [LARGE SCALE GENOMIC DNA]</scope>
    <source>
        <strain evidence="3 4">DSM 53668</strain>
    </source>
</reference>
<dbReference type="Pfam" id="PF01584">
    <property type="entry name" value="CheW"/>
    <property type="match status" value="1"/>
</dbReference>
<dbReference type="GO" id="GO:0006935">
    <property type="term" value="P:chemotaxis"/>
    <property type="evidence" value="ECO:0007669"/>
    <property type="project" value="InterPro"/>
</dbReference>
<gene>
    <name evidence="3" type="ORF">DB32_005717</name>
</gene>
<dbReference type="PROSITE" id="PS50851">
    <property type="entry name" value="CHEW"/>
    <property type="match status" value="1"/>
</dbReference>
<dbReference type="PANTHER" id="PTHR22617:SF23">
    <property type="entry name" value="CHEMOTAXIS PROTEIN CHEW"/>
    <property type="match status" value="1"/>
</dbReference>
<proteinExistence type="predicted"/>
<organism evidence="3 4">
    <name type="scientific">Sandaracinus amylolyticus</name>
    <dbReference type="NCBI Taxonomy" id="927083"/>
    <lineage>
        <taxon>Bacteria</taxon>
        <taxon>Pseudomonadati</taxon>
        <taxon>Myxococcota</taxon>
        <taxon>Polyangia</taxon>
        <taxon>Polyangiales</taxon>
        <taxon>Sandaracinaceae</taxon>
        <taxon>Sandaracinus</taxon>
    </lineage>
</organism>
<evidence type="ECO:0000256" key="1">
    <source>
        <dbReference type="SAM" id="MobiDB-lite"/>
    </source>
</evidence>
<dbReference type="PANTHER" id="PTHR22617">
    <property type="entry name" value="CHEMOTAXIS SENSOR HISTIDINE KINASE-RELATED"/>
    <property type="match status" value="1"/>
</dbReference>
<feature type="region of interest" description="Disordered" evidence="1">
    <location>
        <begin position="1"/>
        <end position="20"/>
    </location>
</feature>
<accession>A0A0F6W6B3</accession>
<feature type="domain" description="CheW-like" evidence="2">
    <location>
        <begin position="35"/>
        <end position="191"/>
    </location>
</feature>
<dbReference type="InterPro" id="IPR002545">
    <property type="entry name" value="CheW-lke_dom"/>
</dbReference>
<dbReference type="AlphaFoldDB" id="A0A0F6W6B3"/>
<dbReference type="KEGG" id="samy:DB32_005717"/>
<dbReference type="STRING" id="927083.DB32_005717"/>
<dbReference type="InterPro" id="IPR036061">
    <property type="entry name" value="CheW-like_dom_sf"/>
</dbReference>
<dbReference type="Proteomes" id="UP000034883">
    <property type="component" value="Chromosome"/>
</dbReference>
<dbReference type="SUPFAM" id="SSF50341">
    <property type="entry name" value="CheW-like"/>
    <property type="match status" value="1"/>
</dbReference>
<evidence type="ECO:0000313" key="4">
    <source>
        <dbReference type="Proteomes" id="UP000034883"/>
    </source>
</evidence>
<dbReference type="InterPro" id="IPR039315">
    <property type="entry name" value="CheW"/>
</dbReference>
<dbReference type="SMART" id="SM00260">
    <property type="entry name" value="CheW"/>
    <property type="match status" value="1"/>
</dbReference>
<dbReference type="EMBL" id="CP011125">
    <property type="protein sequence ID" value="AKF08568.1"/>
    <property type="molecule type" value="Genomic_DNA"/>
</dbReference>
<dbReference type="Gene3D" id="2.40.50.180">
    <property type="entry name" value="CheA-289, Domain 4"/>
    <property type="match status" value="1"/>
</dbReference>
<evidence type="ECO:0000313" key="3">
    <source>
        <dbReference type="EMBL" id="AKF08568.1"/>
    </source>
</evidence>
<dbReference type="GO" id="GO:0007165">
    <property type="term" value="P:signal transduction"/>
    <property type="evidence" value="ECO:0007669"/>
    <property type="project" value="InterPro"/>
</dbReference>
<dbReference type="GO" id="GO:0005829">
    <property type="term" value="C:cytosol"/>
    <property type="evidence" value="ECO:0007669"/>
    <property type="project" value="TreeGrafter"/>
</dbReference>
<dbReference type="RefSeq" id="WP_053235694.1">
    <property type="nucleotide sequence ID" value="NZ_CP011125.1"/>
</dbReference>
<protein>
    <submittedName>
        <fullName evidence="3">Positive regulator of CheA protein activity</fullName>
    </submittedName>
</protein>
<evidence type="ECO:0000259" key="2">
    <source>
        <dbReference type="PROSITE" id="PS50851"/>
    </source>
</evidence>
<sequence>MSNGPLVKQQGSMMPANLRGPRTDRIRSAATAEVITEFLVFTLGSARMGLPLASVQEILKMVAITEVPRASHDVLGILSVRGRITTVLDLRRRLGQPSVEPTRHTRILLVAGSDETLGLVVDTVLHVVRLREDEIEASSVVAADLPEHVLGLGRPRRRDAVRGVVGASDTKGDSGEAEVIVLLDPDPLLRR</sequence>
<dbReference type="Gene3D" id="2.30.30.40">
    <property type="entry name" value="SH3 Domains"/>
    <property type="match status" value="1"/>
</dbReference>
<name>A0A0F6W6B3_9BACT</name>
<dbReference type="OrthoDB" id="9790406at2"/>